<accession>A0ABT5AX78</accession>
<sequence length="126" mass="13589">MANSNFLNGLAFALIGAGLYAGIWGPNYLMNQMNISSETSFNMIVNERTAMFDDGWHAAERALLHAATISAHQARADGRDRSMHIAFLGCQFLQILSFIGAGYVYSLGRKQESPVTPASTCDPSAG</sequence>
<dbReference type="RefSeq" id="WP_267680920.1">
    <property type="nucleotide sequence ID" value="NZ_JAQNDN010000001.1"/>
</dbReference>
<evidence type="ECO:0000313" key="3">
    <source>
        <dbReference type="Proteomes" id="UP001217838"/>
    </source>
</evidence>
<keyword evidence="1" id="KW-1133">Transmembrane helix</keyword>
<protein>
    <submittedName>
        <fullName evidence="2">Uncharacterized protein</fullName>
    </submittedName>
</protein>
<dbReference type="EMBL" id="JAQNDN010000001">
    <property type="protein sequence ID" value="MDC0666447.1"/>
    <property type="molecule type" value="Genomic_DNA"/>
</dbReference>
<keyword evidence="3" id="KW-1185">Reference proteome</keyword>
<reference evidence="2 3" key="1">
    <citation type="submission" date="2022-11" db="EMBL/GenBank/DDBJ databases">
        <title>Minimal conservation of predation-associated metabolite biosynthetic gene clusters underscores biosynthetic potential of Myxococcota including descriptions for ten novel species: Archangium lansinium sp. nov., Myxococcus landrumus sp. nov., Nannocystis bai.</title>
        <authorList>
            <person name="Ahearne A."/>
            <person name="Stevens C."/>
            <person name="Dowd S."/>
        </authorList>
    </citation>
    <scope>NUCLEOTIDE SEQUENCE [LARGE SCALE GENOMIC DNA]</scope>
    <source>
        <strain evidence="2 3">NCELM</strain>
    </source>
</reference>
<dbReference type="Proteomes" id="UP001217838">
    <property type="component" value="Unassembled WGS sequence"/>
</dbReference>
<evidence type="ECO:0000313" key="2">
    <source>
        <dbReference type="EMBL" id="MDC0666447.1"/>
    </source>
</evidence>
<feature type="transmembrane region" description="Helical" evidence="1">
    <location>
        <begin position="85"/>
        <end position="105"/>
    </location>
</feature>
<feature type="transmembrane region" description="Helical" evidence="1">
    <location>
        <begin position="6"/>
        <end position="25"/>
    </location>
</feature>
<keyword evidence="1" id="KW-0472">Membrane</keyword>
<organism evidence="2 3">
    <name type="scientific">Nannocystis radixulma</name>
    <dbReference type="NCBI Taxonomy" id="2995305"/>
    <lineage>
        <taxon>Bacteria</taxon>
        <taxon>Pseudomonadati</taxon>
        <taxon>Myxococcota</taxon>
        <taxon>Polyangia</taxon>
        <taxon>Nannocystales</taxon>
        <taxon>Nannocystaceae</taxon>
        <taxon>Nannocystis</taxon>
    </lineage>
</organism>
<comment type="caution">
    <text evidence="2">The sequence shown here is derived from an EMBL/GenBank/DDBJ whole genome shotgun (WGS) entry which is preliminary data.</text>
</comment>
<gene>
    <name evidence="2" type="ORF">POL58_01800</name>
</gene>
<evidence type="ECO:0000256" key="1">
    <source>
        <dbReference type="SAM" id="Phobius"/>
    </source>
</evidence>
<proteinExistence type="predicted"/>
<keyword evidence="1" id="KW-0812">Transmembrane</keyword>
<name>A0ABT5AX78_9BACT</name>